<evidence type="ECO:0000313" key="2">
    <source>
        <dbReference type="EMBL" id="PMD62102.1"/>
    </source>
</evidence>
<feature type="compositionally biased region" description="Polar residues" evidence="1">
    <location>
        <begin position="227"/>
        <end position="254"/>
    </location>
</feature>
<feature type="region of interest" description="Disordered" evidence="1">
    <location>
        <begin position="216"/>
        <end position="254"/>
    </location>
</feature>
<feature type="region of interest" description="Disordered" evidence="1">
    <location>
        <begin position="1"/>
        <end position="79"/>
    </location>
</feature>
<evidence type="ECO:0000313" key="3">
    <source>
        <dbReference type="Proteomes" id="UP000235371"/>
    </source>
</evidence>
<feature type="region of interest" description="Disordered" evidence="1">
    <location>
        <begin position="352"/>
        <end position="404"/>
    </location>
</feature>
<dbReference type="GeneID" id="36587994"/>
<dbReference type="Proteomes" id="UP000235371">
    <property type="component" value="Unassembled WGS sequence"/>
</dbReference>
<keyword evidence="3" id="KW-1185">Reference proteome</keyword>
<reference evidence="2 3" key="1">
    <citation type="submission" date="2016-04" db="EMBL/GenBank/DDBJ databases">
        <title>A degradative enzymes factory behind the ericoid mycorrhizal symbiosis.</title>
        <authorList>
            <consortium name="DOE Joint Genome Institute"/>
            <person name="Martino E."/>
            <person name="Morin E."/>
            <person name="Grelet G."/>
            <person name="Kuo A."/>
            <person name="Kohler A."/>
            <person name="Daghino S."/>
            <person name="Barry K."/>
            <person name="Choi C."/>
            <person name="Cichocki N."/>
            <person name="Clum A."/>
            <person name="Copeland A."/>
            <person name="Hainaut M."/>
            <person name="Haridas S."/>
            <person name="Labutti K."/>
            <person name="Lindquist E."/>
            <person name="Lipzen A."/>
            <person name="Khouja H.-R."/>
            <person name="Murat C."/>
            <person name="Ohm R."/>
            <person name="Olson A."/>
            <person name="Spatafora J."/>
            <person name="Veneault-Fourrey C."/>
            <person name="Henrissat B."/>
            <person name="Grigoriev I."/>
            <person name="Martin F."/>
            <person name="Perotto S."/>
        </authorList>
    </citation>
    <scope>NUCLEOTIDE SEQUENCE [LARGE SCALE GENOMIC DNA]</scope>
    <source>
        <strain evidence="2 3">E</strain>
    </source>
</reference>
<dbReference type="OrthoDB" id="3564670at2759"/>
<feature type="compositionally biased region" description="Polar residues" evidence="1">
    <location>
        <begin position="1"/>
        <end position="11"/>
    </location>
</feature>
<dbReference type="AlphaFoldDB" id="A0A2J6TGG0"/>
<accession>A0A2J6TGG0</accession>
<gene>
    <name evidence="2" type="ORF">K444DRAFT_611305</name>
</gene>
<feature type="region of interest" description="Disordered" evidence="1">
    <location>
        <begin position="131"/>
        <end position="151"/>
    </location>
</feature>
<evidence type="ECO:0000256" key="1">
    <source>
        <dbReference type="SAM" id="MobiDB-lite"/>
    </source>
</evidence>
<name>A0A2J6TGG0_9HELO</name>
<sequence length="691" mass="75070">MPLSSLPSTSGRKPKPDAKTLNARLAHTIPHTSSPPYAHYSTPLHSSVGSYNSPTPPSSPPREFTTPISPPIPGEGRARLEPHLPTLQALDKVYSQSEHPVLDGCRMIGAGGVGNPWPEAKRRLRDEERGVQGRIGGGGGGGGGLDGGDGRMEEDFDEGIEVRTRKAMKVLEDHIRDRTPFVQASSRRMQAVMGVRNELAFDLPDIKRPTAYVPLPTPPSSLDAGHSTRTTARNPSTFHFINPLSPLNSPSVDSQTGKGLREWFLSKGKEFGMRKMECRSISFHDFTPDMRNNTWSNKLLGHFTADGARERVDFYEVDLPTATTDPSTGTQIPTTQTWLWFLISRPLLTINAKNTSTRPPSHNKISHPSSVSNSPQTCHTPSTRPPNSPAQWPTPSLVHPQPNSNYTLPPNFQIPIPTSWLVFACPLENVTAYPEALDTQSSSGTSSFSSRTKFPSSSRKGGKKIYKRRDFDFSHNGLPVFEFNNTTGGMFNGDDGSELPPFLEVGGIGPFYSGDEHESLSDADREAKIKQSGENEKYWLGPEQGGKKVVSPYKGQWWEVFYEQIAADAARWEGIRAAMSRGKCRVVIRYMEFAEDTNFESDNLAMAIGCEVKGLFGLGIGGLDAGACGGGEEGKKIKERIAGRQRLTRSETRRRSGLGLIEVSSSGAAVGIGGPGAMGAGKGKGKSGGRK</sequence>
<dbReference type="RefSeq" id="XP_024739006.1">
    <property type="nucleotide sequence ID" value="XM_024879917.1"/>
</dbReference>
<feature type="compositionally biased region" description="Polar residues" evidence="1">
    <location>
        <begin position="366"/>
        <end position="382"/>
    </location>
</feature>
<organism evidence="2 3">
    <name type="scientific">Hyaloscypha bicolor E</name>
    <dbReference type="NCBI Taxonomy" id="1095630"/>
    <lineage>
        <taxon>Eukaryota</taxon>
        <taxon>Fungi</taxon>
        <taxon>Dikarya</taxon>
        <taxon>Ascomycota</taxon>
        <taxon>Pezizomycotina</taxon>
        <taxon>Leotiomycetes</taxon>
        <taxon>Helotiales</taxon>
        <taxon>Hyaloscyphaceae</taxon>
        <taxon>Hyaloscypha</taxon>
        <taxon>Hyaloscypha bicolor</taxon>
    </lineage>
</organism>
<protein>
    <submittedName>
        <fullName evidence="2">Uncharacterized protein</fullName>
    </submittedName>
</protein>
<feature type="compositionally biased region" description="Gly residues" evidence="1">
    <location>
        <begin position="133"/>
        <end position="147"/>
    </location>
</feature>
<feature type="compositionally biased region" description="Polar residues" evidence="1">
    <location>
        <begin position="43"/>
        <end position="52"/>
    </location>
</feature>
<dbReference type="InParanoid" id="A0A2J6TGG0"/>
<proteinExistence type="predicted"/>
<feature type="compositionally biased region" description="Low complexity" evidence="1">
    <location>
        <begin position="441"/>
        <end position="459"/>
    </location>
</feature>
<feature type="region of interest" description="Disordered" evidence="1">
    <location>
        <begin position="438"/>
        <end position="462"/>
    </location>
</feature>
<dbReference type="EMBL" id="KZ613785">
    <property type="protein sequence ID" value="PMD62102.1"/>
    <property type="molecule type" value="Genomic_DNA"/>
</dbReference>